<feature type="signal peptide" evidence="8">
    <location>
        <begin position="1"/>
        <end position="23"/>
    </location>
</feature>
<comment type="caution">
    <text evidence="10">The sequence shown here is derived from an EMBL/GenBank/DDBJ whole genome shotgun (WGS) entry which is preliminary data.</text>
</comment>
<organism evidence="10 11">
    <name type="scientific">Piromyces finnis</name>
    <dbReference type="NCBI Taxonomy" id="1754191"/>
    <lineage>
        <taxon>Eukaryota</taxon>
        <taxon>Fungi</taxon>
        <taxon>Fungi incertae sedis</taxon>
        <taxon>Chytridiomycota</taxon>
        <taxon>Chytridiomycota incertae sedis</taxon>
        <taxon>Neocallimastigomycetes</taxon>
        <taxon>Neocallimastigales</taxon>
        <taxon>Neocallimastigaceae</taxon>
        <taxon>Piromyces</taxon>
    </lineage>
</organism>
<evidence type="ECO:0000313" key="10">
    <source>
        <dbReference type="EMBL" id="ORX57344.1"/>
    </source>
</evidence>
<keyword evidence="10" id="KW-0430">Lectin</keyword>
<dbReference type="InterPro" id="IPR051136">
    <property type="entry name" value="Intracellular_Lectin-GPT"/>
</dbReference>
<evidence type="ECO:0000259" key="9">
    <source>
        <dbReference type="PROSITE" id="PS51328"/>
    </source>
</evidence>
<keyword evidence="6" id="KW-0175">Coiled coil</keyword>
<dbReference type="InterPro" id="IPR013320">
    <property type="entry name" value="ConA-like_dom_sf"/>
</dbReference>
<keyword evidence="11" id="KW-1185">Reference proteome</keyword>
<dbReference type="PANTHER" id="PTHR12223:SF28">
    <property type="entry name" value="LECTIN, MANNOSE BINDING 1 LIKE"/>
    <property type="match status" value="1"/>
</dbReference>
<evidence type="ECO:0000256" key="4">
    <source>
        <dbReference type="ARBA" id="ARBA00022989"/>
    </source>
</evidence>
<dbReference type="STRING" id="1754191.A0A1Y1VIW7"/>
<dbReference type="InterPro" id="IPR005052">
    <property type="entry name" value="Lectin_leg"/>
</dbReference>
<feature type="coiled-coil region" evidence="6">
    <location>
        <begin position="439"/>
        <end position="509"/>
    </location>
</feature>
<dbReference type="OrthoDB" id="10265193at2759"/>
<dbReference type="EMBL" id="MCFH01000006">
    <property type="protein sequence ID" value="ORX57344.1"/>
    <property type="molecule type" value="Genomic_DNA"/>
</dbReference>
<dbReference type="Gene3D" id="2.60.120.200">
    <property type="match status" value="1"/>
</dbReference>
<dbReference type="GO" id="GO:0005793">
    <property type="term" value="C:endoplasmic reticulum-Golgi intermediate compartment"/>
    <property type="evidence" value="ECO:0007669"/>
    <property type="project" value="TreeGrafter"/>
</dbReference>
<reference evidence="10 11" key="2">
    <citation type="submission" date="2016-08" db="EMBL/GenBank/DDBJ databases">
        <title>Pervasive Adenine N6-methylation of Active Genes in Fungi.</title>
        <authorList>
            <consortium name="DOE Joint Genome Institute"/>
            <person name="Mondo S.J."/>
            <person name="Dannebaum R.O."/>
            <person name="Kuo R.C."/>
            <person name="Labutti K."/>
            <person name="Haridas S."/>
            <person name="Kuo A."/>
            <person name="Salamov A."/>
            <person name="Ahrendt S.R."/>
            <person name="Lipzen A."/>
            <person name="Sullivan W."/>
            <person name="Andreopoulos W.B."/>
            <person name="Clum A."/>
            <person name="Lindquist E."/>
            <person name="Daum C."/>
            <person name="Ramamoorthy G.K."/>
            <person name="Gryganskyi A."/>
            <person name="Culley D."/>
            <person name="Magnuson J.K."/>
            <person name="James T.Y."/>
            <person name="O'Malley M.A."/>
            <person name="Stajich J.E."/>
            <person name="Spatafora J.W."/>
            <person name="Visel A."/>
            <person name="Grigoriev I.V."/>
        </authorList>
    </citation>
    <scope>NUCLEOTIDE SEQUENCE [LARGE SCALE GENOMIC DNA]</scope>
    <source>
        <strain evidence="11">finn</strain>
    </source>
</reference>
<evidence type="ECO:0000256" key="6">
    <source>
        <dbReference type="SAM" id="Coils"/>
    </source>
</evidence>
<evidence type="ECO:0000256" key="8">
    <source>
        <dbReference type="SAM" id="SignalP"/>
    </source>
</evidence>
<evidence type="ECO:0000256" key="5">
    <source>
        <dbReference type="ARBA" id="ARBA00023136"/>
    </source>
</evidence>
<evidence type="ECO:0000256" key="1">
    <source>
        <dbReference type="ARBA" id="ARBA00004479"/>
    </source>
</evidence>
<evidence type="ECO:0000256" key="7">
    <source>
        <dbReference type="SAM" id="Phobius"/>
    </source>
</evidence>
<feature type="domain" description="L-type lectin-like" evidence="9">
    <location>
        <begin position="101"/>
        <end position="323"/>
    </location>
</feature>
<comment type="subcellular location">
    <subcellularLocation>
        <location evidence="1">Membrane</location>
        <topology evidence="1">Single-pass type I membrane protein</topology>
    </subcellularLocation>
</comment>
<dbReference type="GO" id="GO:0005789">
    <property type="term" value="C:endoplasmic reticulum membrane"/>
    <property type="evidence" value="ECO:0007669"/>
    <property type="project" value="TreeGrafter"/>
</dbReference>
<evidence type="ECO:0000313" key="11">
    <source>
        <dbReference type="Proteomes" id="UP000193719"/>
    </source>
</evidence>
<dbReference type="Pfam" id="PF03388">
    <property type="entry name" value="Lectin_leg-like"/>
    <property type="match status" value="1"/>
</dbReference>
<keyword evidence="4 7" id="KW-1133">Transmembrane helix</keyword>
<evidence type="ECO:0000256" key="3">
    <source>
        <dbReference type="ARBA" id="ARBA00022729"/>
    </source>
</evidence>
<dbReference type="GO" id="GO:0030134">
    <property type="term" value="C:COPII-coated ER to Golgi transport vesicle"/>
    <property type="evidence" value="ECO:0007669"/>
    <property type="project" value="TreeGrafter"/>
</dbReference>
<dbReference type="PROSITE" id="PS51328">
    <property type="entry name" value="L_LECTIN_LIKE"/>
    <property type="match status" value="1"/>
</dbReference>
<dbReference type="GO" id="GO:0000139">
    <property type="term" value="C:Golgi membrane"/>
    <property type="evidence" value="ECO:0007669"/>
    <property type="project" value="TreeGrafter"/>
</dbReference>
<dbReference type="AlphaFoldDB" id="A0A1Y1VIW7"/>
<proteinExistence type="predicted"/>
<accession>A0A1Y1VIW7</accession>
<keyword evidence="3 8" id="KW-0732">Signal</keyword>
<sequence>MNVNIAYIFYLLVLITLFNLCASKKSGLYQNQSQNQVDSDSEGEYNNNNNNEEYIAQQNNEKKSALYGNQQQYQEVDDSTTYEDNNANVQDSIDNNEELKTRHQFKYSFKKPYYYYNDTNIIPNWKIKGDVIPANDMIRLVPSVPNKRGSIWGDLQNQFNDWQIVLSFRIFGRSLSGSEGMALFYTDKQLNVDSFYGGEHKFNGLAIIFDSTNKDLNSNIPTINVLYNDGNTVIQSQKEYNDIRKSLCVADFRNSPLPVFVRITYLNKYLKVEVDLSHEGNEYYECTNEKIELPNDYYFGLGAKTGDGVPDDHDILSFDFYQLNPPPKENYKYRPKEEEIIEREGEYHIDDETLEHIKRVNEQLVKEKISKEGPKEKVVDAQTVQLTQFRTLETVNRILSLIQSQKYSRETSNQNEYIDDLNNKSEQLISDINVVYETLETLKNSVETLNDSVERNSQKNDYKINSVESKLNQKLSSEFNKVLNELRNVKEENRKLKETTQNLTKETKNQPNVWLVVIVSFFLNMIGLYIIVRVLPSSNGNIDLFKTHNY</sequence>
<name>A0A1Y1VIW7_9FUNG</name>
<dbReference type="GO" id="GO:0006888">
    <property type="term" value="P:endoplasmic reticulum to Golgi vesicle-mediated transport"/>
    <property type="evidence" value="ECO:0007669"/>
    <property type="project" value="TreeGrafter"/>
</dbReference>
<dbReference type="Proteomes" id="UP000193719">
    <property type="component" value="Unassembled WGS sequence"/>
</dbReference>
<keyword evidence="5 7" id="KW-0472">Membrane</keyword>
<dbReference type="PANTHER" id="PTHR12223">
    <property type="entry name" value="VESICULAR MANNOSE-BINDING LECTIN"/>
    <property type="match status" value="1"/>
</dbReference>
<reference evidence="10 11" key="1">
    <citation type="submission" date="2016-08" db="EMBL/GenBank/DDBJ databases">
        <title>Genomes of anaerobic fungi encode conserved fungal cellulosomes for biomass hydrolysis.</title>
        <authorList>
            <consortium name="DOE Joint Genome Institute"/>
            <person name="Haitjema C.H."/>
            <person name="Gilmore S.P."/>
            <person name="Henske J.K."/>
            <person name="Solomon K.V."/>
            <person name="De Groot R."/>
            <person name="Kuo A."/>
            <person name="Mondo S.J."/>
            <person name="Salamov A.A."/>
            <person name="Labutti K."/>
            <person name="Zhao Z."/>
            <person name="Chiniquy J."/>
            <person name="Barry K."/>
            <person name="Brewer H.M."/>
            <person name="Purvine S.O."/>
            <person name="Wright A.T."/>
            <person name="Boxma B."/>
            <person name="Van Alen T."/>
            <person name="Hackstein J.H."/>
            <person name="Baker S.E."/>
            <person name="Grigoriev I.V."/>
            <person name="O'Malley M.A."/>
        </authorList>
    </citation>
    <scope>NUCLEOTIDE SEQUENCE [LARGE SCALE GENOMIC DNA]</scope>
    <source>
        <strain evidence="11">finn</strain>
    </source>
</reference>
<protein>
    <submittedName>
        <fullName evidence="10">Concanavalin A-like lectin/glucanase</fullName>
    </submittedName>
</protein>
<feature type="chain" id="PRO_5011010496" evidence="8">
    <location>
        <begin position="24"/>
        <end position="550"/>
    </location>
</feature>
<evidence type="ECO:0000256" key="2">
    <source>
        <dbReference type="ARBA" id="ARBA00022692"/>
    </source>
</evidence>
<dbReference type="GO" id="GO:0005537">
    <property type="term" value="F:D-mannose binding"/>
    <property type="evidence" value="ECO:0007669"/>
    <property type="project" value="TreeGrafter"/>
</dbReference>
<keyword evidence="2 7" id="KW-0812">Transmembrane</keyword>
<feature type="transmembrane region" description="Helical" evidence="7">
    <location>
        <begin position="513"/>
        <end position="532"/>
    </location>
</feature>
<gene>
    <name evidence="10" type="ORF">BCR36DRAFT_580751</name>
</gene>
<dbReference type="SUPFAM" id="SSF49899">
    <property type="entry name" value="Concanavalin A-like lectins/glucanases"/>
    <property type="match status" value="1"/>
</dbReference>